<dbReference type="SUPFAM" id="SSF51735">
    <property type="entry name" value="NAD(P)-binding Rossmann-fold domains"/>
    <property type="match status" value="1"/>
</dbReference>
<protein>
    <recommendedName>
        <fullName evidence="2">precorrin-2 dehydrogenase</fullName>
        <ecNumber evidence="2">1.3.1.76</ecNumber>
    </recommendedName>
</protein>
<dbReference type="EMBL" id="BAAACP010000024">
    <property type="protein sequence ID" value="GAA0866154.1"/>
    <property type="molecule type" value="Genomic_DNA"/>
</dbReference>
<evidence type="ECO:0000256" key="6">
    <source>
        <dbReference type="ARBA" id="ARBA00047561"/>
    </source>
</evidence>
<dbReference type="Pfam" id="PF13241">
    <property type="entry name" value="NAD_binding_7"/>
    <property type="match status" value="1"/>
</dbReference>
<comment type="caution">
    <text evidence="7">The sequence shown here is derived from an EMBL/GenBank/DDBJ whole genome shotgun (WGS) entry which is preliminary data.</text>
</comment>
<evidence type="ECO:0000313" key="7">
    <source>
        <dbReference type="EMBL" id="GAA0866154.1"/>
    </source>
</evidence>
<dbReference type="PANTHER" id="PTHR35330">
    <property type="entry name" value="SIROHEME BIOSYNTHESIS PROTEIN MET8"/>
    <property type="match status" value="1"/>
</dbReference>
<dbReference type="InterPro" id="IPR006367">
    <property type="entry name" value="Sirohaem_synthase_N"/>
</dbReference>
<dbReference type="InterPro" id="IPR042518">
    <property type="entry name" value="SirC_C"/>
</dbReference>
<comment type="catalytic activity">
    <reaction evidence="6">
        <text>precorrin-2 + NAD(+) = sirohydrochlorin + NADH + 2 H(+)</text>
        <dbReference type="Rhea" id="RHEA:15613"/>
        <dbReference type="ChEBI" id="CHEBI:15378"/>
        <dbReference type="ChEBI" id="CHEBI:57540"/>
        <dbReference type="ChEBI" id="CHEBI:57945"/>
        <dbReference type="ChEBI" id="CHEBI:58351"/>
        <dbReference type="ChEBI" id="CHEBI:58827"/>
        <dbReference type="EC" id="1.3.1.76"/>
    </reaction>
</comment>
<keyword evidence="3" id="KW-0560">Oxidoreductase</keyword>
<dbReference type="PANTHER" id="PTHR35330:SF1">
    <property type="entry name" value="SIROHEME BIOSYNTHESIS PROTEIN MET8"/>
    <property type="match status" value="1"/>
</dbReference>
<comment type="pathway">
    <text evidence="1">Porphyrin-containing compound metabolism; siroheme biosynthesis; sirohydrochlorin from precorrin-2: step 1/1.</text>
</comment>
<dbReference type="InterPro" id="IPR036291">
    <property type="entry name" value="NAD(P)-bd_dom_sf"/>
</dbReference>
<dbReference type="Gene3D" id="3.40.50.720">
    <property type="entry name" value="NAD(P)-binding Rossmann-like Domain"/>
    <property type="match status" value="1"/>
</dbReference>
<sequence>MNYPIMIDLKGKKITIIGGGKIAYRKANNFINFGYDVNVVSIEFIEEFKNLRDNVNFIIDEYNEKYIEDSFIVVAATNNTHINKKIGIFCREKDKLVNVVDNPNLSNFIVPSCLKRGDLIISVSTCGKSPSLASKIKRDLEVTYDDSYEEYVNLLGEIRIKILEKYNDSREKKKLLNEIINLSLEELKKYEV</sequence>
<accession>A0ABP3XKP6</accession>
<dbReference type="RefSeq" id="WP_346046819.1">
    <property type="nucleotide sequence ID" value="NZ_BAAACP010000024.1"/>
</dbReference>
<gene>
    <name evidence="7" type="ORF">GCM10008917_26430</name>
</gene>
<evidence type="ECO:0000256" key="1">
    <source>
        <dbReference type="ARBA" id="ARBA00005010"/>
    </source>
</evidence>
<dbReference type="SUPFAM" id="SSF75615">
    <property type="entry name" value="Siroheme synthase middle domains-like"/>
    <property type="match status" value="1"/>
</dbReference>
<reference evidence="8" key="1">
    <citation type="journal article" date="2019" name="Int. J. Syst. Evol. Microbiol.">
        <title>The Global Catalogue of Microorganisms (GCM) 10K type strain sequencing project: providing services to taxonomists for standard genome sequencing and annotation.</title>
        <authorList>
            <consortium name="The Broad Institute Genomics Platform"/>
            <consortium name="The Broad Institute Genome Sequencing Center for Infectious Disease"/>
            <person name="Wu L."/>
            <person name="Ma J."/>
        </authorList>
    </citation>
    <scope>NUCLEOTIDE SEQUENCE [LARGE SCALE GENOMIC DNA]</scope>
    <source>
        <strain evidence="8">JCM 6486</strain>
    </source>
</reference>
<keyword evidence="5" id="KW-0627">Porphyrin biosynthesis</keyword>
<keyword evidence="4" id="KW-0520">NAD</keyword>
<evidence type="ECO:0000256" key="2">
    <source>
        <dbReference type="ARBA" id="ARBA00012400"/>
    </source>
</evidence>
<evidence type="ECO:0000256" key="3">
    <source>
        <dbReference type="ARBA" id="ARBA00023002"/>
    </source>
</evidence>
<organism evidence="7 8">
    <name type="scientific">Paraclostridium tenue</name>
    <dbReference type="NCBI Taxonomy" id="1737"/>
    <lineage>
        <taxon>Bacteria</taxon>
        <taxon>Bacillati</taxon>
        <taxon>Bacillota</taxon>
        <taxon>Clostridia</taxon>
        <taxon>Peptostreptococcales</taxon>
        <taxon>Peptostreptococcaceae</taxon>
        <taxon>Paraclostridium</taxon>
    </lineage>
</organism>
<dbReference type="NCBIfam" id="TIGR01470">
    <property type="entry name" value="cysG_Nterm"/>
    <property type="match status" value="1"/>
</dbReference>
<name>A0ABP3XKP6_9FIRM</name>
<dbReference type="EC" id="1.3.1.76" evidence="2"/>
<dbReference type="Gene3D" id="1.10.8.610">
    <property type="entry name" value="SirC, precorrin-2 dehydrogenase, C-terminal helical domain-like"/>
    <property type="match status" value="1"/>
</dbReference>
<proteinExistence type="predicted"/>
<keyword evidence="8" id="KW-1185">Reference proteome</keyword>
<evidence type="ECO:0000256" key="5">
    <source>
        <dbReference type="ARBA" id="ARBA00023244"/>
    </source>
</evidence>
<evidence type="ECO:0000313" key="8">
    <source>
        <dbReference type="Proteomes" id="UP001400965"/>
    </source>
</evidence>
<evidence type="ECO:0000256" key="4">
    <source>
        <dbReference type="ARBA" id="ARBA00023027"/>
    </source>
</evidence>
<dbReference type="Proteomes" id="UP001400965">
    <property type="component" value="Unassembled WGS sequence"/>
</dbReference>
<dbReference type="InterPro" id="IPR028161">
    <property type="entry name" value="Met8-like"/>
</dbReference>